<dbReference type="InterPro" id="IPR049730">
    <property type="entry name" value="SNF2/RAD54-like_C"/>
</dbReference>
<feature type="region of interest" description="Disordered" evidence="6">
    <location>
        <begin position="1"/>
        <end position="169"/>
    </location>
</feature>
<protein>
    <submittedName>
        <fullName evidence="8">Dna repair protein rad8</fullName>
    </submittedName>
</protein>
<dbReference type="GO" id="GO:0008094">
    <property type="term" value="F:ATP-dependent activity, acting on DNA"/>
    <property type="evidence" value="ECO:0007669"/>
    <property type="project" value="TreeGrafter"/>
</dbReference>
<feature type="compositionally biased region" description="Acidic residues" evidence="6">
    <location>
        <begin position="50"/>
        <end position="77"/>
    </location>
</feature>
<dbReference type="STRING" id="401625.A0A0P1BMN4"/>
<proteinExistence type="predicted"/>
<dbReference type="PANTHER" id="PTHR45626">
    <property type="entry name" value="TRANSCRIPTION TERMINATION FACTOR 2-RELATED"/>
    <property type="match status" value="1"/>
</dbReference>
<feature type="compositionally biased region" description="Basic residues" evidence="6">
    <location>
        <begin position="1340"/>
        <end position="1352"/>
    </location>
</feature>
<dbReference type="GO" id="GO:0016787">
    <property type="term" value="F:hydrolase activity"/>
    <property type="evidence" value="ECO:0007669"/>
    <property type="project" value="UniProtKB-KW"/>
</dbReference>
<dbReference type="Pfam" id="PF00145">
    <property type="entry name" value="DNA_methylase"/>
    <property type="match status" value="1"/>
</dbReference>
<feature type="compositionally biased region" description="Basic residues" evidence="6">
    <location>
        <begin position="82"/>
        <end position="93"/>
    </location>
</feature>
<evidence type="ECO:0000313" key="8">
    <source>
        <dbReference type="EMBL" id="CEH17129.1"/>
    </source>
</evidence>
<keyword evidence="4" id="KW-0378">Hydrolase</keyword>
<dbReference type="PANTHER" id="PTHR45626:SF26">
    <property type="entry name" value="FAMILY HELICASE, PUTATIVE (AFU_ORTHOLOGUE AFUA_2G09120)-RELATED"/>
    <property type="match status" value="1"/>
</dbReference>
<evidence type="ECO:0000256" key="2">
    <source>
        <dbReference type="ARBA" id="ARBA00022679"/>
    </source>
</evidence>
<dbReference type="InterPro" id="IPR001525">
    <property type="entry name" value="C5_MeTfrase"/>
</dbReference>
<evidence type="ECO:0000256" key="6">
    <source>
        <dbReference type="SAM" id="MobiDB-lite"/>
    </source>
</evidence>
<evidence type="ECO:0000256" key="4">
    <source>
        <dbReference type="ARBA" id="ARBA00022801"/>
    </source>
</evidence>
<dbReference type="InterPro" id="IPR050628">
    <property type="entry name" value="SNF2_RAD54_helicase_TF"/>
</dbReference>
<dbReference type="Pfam" id="PF00176">
    <property type="entry name" value="SNF2-rel_dom"/>
    <property type="match status" value="2"/>
</dbReference>
<accession>A0A0P1BMN4</accession>
<sequence length="1824" mass="204226">MARFPPSSQGTRSGRSRVRVYQIEDSSDEELLRGPKKALSSKGKRIASDSESDFVLEEEDQSDEEDEDEDIEDSSDEELLRGPKKALSSKRKRIASDSESDFVLEEEDQSDEEDEDEDVAEAEEEESTDERESTGTPALTESMGASAESSEVTTPMNQPGNRFEVLDDDCFKNGTDPVVVAPIKVDAGLAKSSLAIVTVTQGQSTKKFRQTRLSFGKSAAQSPAKSQSSRVQRATPDFIASDDDSDFGGPSKKRRKSASSTKSKPSTSSSVHWVPEFRKDRKVKYRNFVPDMPKATLMAAAAKDDALEGRLPPMHDLDEIFADIVKRCDTTAIVELAKTLQGRPLRVATMCSGTESPLLALNLMSRACKAQHGIDIEVHHVFSCEIEPYKQAYIERNFAPPILFRDVCELGDDQAHTAYGALVDVPGDVDLLVAGTSCVDYSGLNNKKKGMEEGGESGRTFYGMLNWVERHKPAIVILENVKSAPWAGVAQAFVDIDYDAAFCNTFDTKHYYIPHTRQRGYLIATHNNKDDYPANWEALTKSMSRPASSTLESFLLPTDDPRIQHVRLQFALGEGYGKGRSTIDWSRCQGRHERARDEEALGKSRPFTAWEEGGGCKLSHDAWNEWALPMPERVLDLLDITTLRCAKEGFDPNFKSRVWELSQNVDRNIASSKPGTVGCLTPSGMPYLTSRGGPLVGIEALALQGLPIDELLLSRETNDQLQNLAGNAMSSTVVGTCVMAALLIAQPDLAARRQGKDVSMEIEKKIQEVQEKPDSVLGQLVRQPYDLDDHAQDLDLGHLLKHAVESAQRCSCEGRTGVSDKKIFKCSACEHTACATCKGRPEHLFELDERSRQRPEAFEAQLKKYLPMRLRLQLGDAAISSRGLQTVDTFAQWRTHVNKVCQDVVLHFNGLLRQRKWTAVFLGNQTRLELILDPQTPHWDLYVEPNAEEASRGALRALLLRPCGTANGALHVKRNRDSRAARTYLFLDPHRLEGKEADSFVFAPNFDPLPFPLERAVIGRLQPGWRLPGPIETTSSTVDLLSESRQDTAPATLSWRLSAIDKALDEFNIPSYKLRSNREDTEAPTPALFRLELRKEQRRSLSWMLGQEADAVAPFVEEEVSEGLLTPMGWRAEGKATRPVMVRGGVVADAVGYGKTAITLGLVAARRQAARERKPSKDKRYIQTKATLVIVPPHLCKQWANEVTKFTGNKLKVRVIHSKAELNAATIENIKEADLIIMSVTIYKSDAYFESLSRLAAANPLPAKAGRFFEAALTQSLAALRNRMQELQTEGVAKVLDSVKRRVDFDETHLTSAKRSKRLIGQAYADAHAEEGDRTTTTGGKRKPKQKAKSKRHASDSEEDDFLDDSPPRRKAAKPKTSSIPADPWGLGSASARKSFGSLRAMPLECFMWERVVVDEFHYIAANADRAFSAIRNLASHSTWILSGTPPTADFADVKSIAAFLNIHLGVDDDADSSKQSVRSRREKERTLVERFRNFVEIRSPAWHHRRQALAQGFLDQFVRQNIAEIDEIPFTEHMQAAAHFMLDDIETTDAIEACDFIVRERRRQRDECLKQLRREIHEVAIPQHFVCLLQYAFRDDTNRPLVTFARNVENSAWGDAHCKPQLTKMLAQVGCTVEELDERAGRRRFPKLKKKAETSISDNWEQEFALRNTVHLLQRLRNEYWAREQSLRYFTQYDGLLAKVAEILRESNISFVRLQGTALLRSDQLDSFQNGDERCLLLNIADESAAGSNLTVANHVIFLSPLIMEEAQQYHQTMEQARGRAIRFGQTKQVHIWRFACRDTIDAQTILAREGASLEDKESSRAQ</sequence>
<dbReference type="EMBL" id="CCYA01000254">
    <property type="protein sequence ID" value="CEH17129.1"/>
    <property type="molecule type" value="Genomic_DNA"/>
</dbReference>
<feature type="domain" description="Helicase ATP-binding" evidence="7">
    <location>
        <begin position="1089"/>
        <end position="1477"/>
    </location>
</feature>
<feature type="compositionally biased region" description="Acidic residues" evidence="6">
    <location>
        <begin position="98"/>
        <end position="129"/>
    </location>
</feature>
<dbReference type="GO" id="GO:0005634">
    <property type="term" value="C:nucleus"/>
    <property type="evidence" value="ECO:0007669"/>
    <property type="project" value="TreeGrafter"/>
</dbReference>
<keyword evidence="5" id="KW-0067">ATP-binding</keyword>
<evidence type="ECO:0000313" key="9">
    <source>
        <dbReference type="Proteomes" id="UP000054845"/>
    </source>
</evidence>
<evidence type="ECO:0000256" key="1">
    <source>
        <dbReference type="ARBA" id="ARBA00022603"/>
    </source>
</evidence>
<dbReference type="GO" id="GO:0008168">
    <property type="term" value="F:methyltransferase activity"/>
    <property type="evidence" value="ECO:0007669"/>
    <property type="project" value="UniProtKB-KW"/>
</dbReference>
<dbReference type="SUPFAM" id="SSF53335">
    <property type="entry name" value="S-adenosyl-L-methionine-dependent methyltransferases"/>
    <property type="match status" value="1"/>
</dbReference>
<dbReference type="OrthoDB" id="423221at2759"/>
<evidence type="ECO:0000256" key="5">
    <source>
        <dbReference type="ARBA" id="ARBA00022840"/>
    </source>
</evidence>
<feature type="compositionally biased region" description="Polar residues" evidence="6">
    <location>
        <begin position="1"/>
        <end position="13"/>
    </location>
</feature>
<dbReference type="Gene3D" id="3.40.50.150">
    <property type="entry name" value="Vaccinia Virus protein VP39"/>
    <property type="match status" value="1"/>
</dbReference>
<keyword evidence="2" id="KW-0808">Transferase</keyword>
<reference evidence="8 9" key="1">
    <citation type="submission" date="2014-09" db="EMBL/GenBank/DDBJ databases">
        <authorList>
            <person name="Magalhaes I.L.F."/>
            <person name="Oliveira U."/>
            <person name="Santos F.R."/>
            <person name="Vidigal T.H.D.A."/>
            <person name="Brescovit A.D."/>
            <person name="Santos A.J."/>
        </authorList>
    </citation>
    <scope>NUCLEOTIDE SEQUENCE [LARGE SCALE GENOMIC DNA]</scope>
</reference>
<evidence type="ECO:0000256" key="3">
    <source>
        <dbReference type="ARBA" id="ARBA00022741"/>
    </source>
</evidence>
<dbReference type="SUPFAM" id="SSF52540">
    <property type="entry name" value="P-loop containing nucleoside triphosphate hydrolases"/>
    <property type="match status" value="2"/>
</dbReference>
<feature type="compositionally biased region" description="Polar residues" evidence="6">
    <location>
        <begin position="147"/>
        <end position="160"/>
    </location>
</feature>
<feature type="compositionally biased region" description="Low complexity" evidence="6">
    <location>
        <begin position="217"/>
        <end position="229"/>
    </location>
</feature>
<dbReference type="Gene3D" id="3.40.50.10810">
    <property type="entry name" value="Tandem AAA-ATPase domain"/>
    <property type="match status" value="2"/>
</dbReference>
<dbReference type="InterPro" id="IPR027417">
    <property type="entry name" value="P-loop_NTPase"/>
</dbReference>
<dbReference type="Proteomes" id="UP000054845">
    <property type="component" value="Unassembled WGS sequence"/>
</dbReference>
<organism evidence="8 9">
    <name type="scientific">Ceraceosorus bombacis</name>
    <dbReference type="NCBI Taxonomy" id="401625"/>
    <lineage>
        <taxon>Eukaryota</taxon>
        <taxon>Fungi</taxon>
        <taxon>Dikarya</taxon>
        <taxon>Basidiomycota</taxon>
        <taxon>Ustilaginomycotina</taxon>
        <taxon>Exobasidiomycetes</taxon>
        <taxon>Ceraceosorales</taxon>
        <taxon>Ceraceosoraceae</taxon>
        <taxon>Ceraceosorus</taxon>
    </lineage>
</organism>
<dbReference type="InterPro" id="IPR014001">
    <property type="entry name" value="Helicase_ATP-bd"/>
</dbReference>
<dbReference type="Gene3D" id="3.40.50.300">
    <property type="entry name" value="P-loop containing nucleotide triphosphate hydrolases"/>
    <property type="match status" value="1"/>
</dbReference>
<dbReference type="CDD" id="cd18793">
    <property type="entry name" value="SF2_C_SNF"/>
    <property type="match status" value="1"/>
</dbReference>
<dbReference type="InterPro" id="IPR029063">
    <property type="entry name" value="SAM-dependent_MTases_sf"/>
</dbReference>
<keyword evidence="3" id="KW-0547">Nucleotide-binding</keyword>
<keyword evidence="1" id="KW-0489">Methyltransferase</keyword>
<dbReference type="GO" id="GO:0006281">
    <property type="term" value="P:DNA repair"/>
    <property type="evidence" value="ECO:0007669"/>
    <property type="project" value="TreeGrafter"/>
</dbReference>
<dbReference type="GO" id="GO:0005524">
    <property type="term" value="F:ATP binding"/>
    <property type="evidence" value="ECO:0007669"/>
    <property type="project" value="UniProtKB-KW"/>
</dbReference>
<dbReference type="InterPro" id="IPR000330">
    <property type="entry name" value="SNF2_N"/>
</dbReference>
<dbReference type="InterPro" id="IPR038718">
    <property type="entry name" value="SNF2-like_sf"/>
</dbReference>
<dbReference type="GO" id="GO:0032259">
    <property type="term" value="P:methylation"/>
    <property type="evidence" value="ECO:0007669"/>
    <property type="project" value="UniProtKB-KW"/>
</dbReference>
<dbReference type="SMART" id="SM00487">
    <property type="entry name" value="DEXDc"/>
    <property type="match status" value="1"/>
</dbReference>
<feature type="region of interest" description="Disordered" evidence="6">
    <location>
        <begin position="212"/>
        <end position="273"/>
    </location>
</feature>
<evidence type="ECO:0000259" key="7">
    <source>
        <dbReference type="SMART" id="SM00487"/>
    </source>
</evidence>
<feature type="region of interest" description="Disordered" evidence="6">
    <location>
        <begin position="1325"/>
        <end position="1386"/>
    </location>
</feature>
<keyword evidence="9" id="KW-1185">Reference proteome</keyword>
<name>A0A0P1BMN4_9BASI</name>
<feature type="compositionally biased region" description="Low complexity" evidence="6">
    <location>
        <begin position="258"/>
        <end position="270"/>
    </location>
</feature>